<proteinExistence type="predicted"/>
<dbReference type="EMBL" id="KZ824937">
    <property type="protein sequence ID" value="RAH74045.1"/>
    <property type="molecule type" value="Genomic_DNA"/>
</dbReference>
<dbReference type="Proteomes" id="UP000249661">
    <property type="component" value="Unassembled WGS sequence"/>
</dbReference>
<keyword evidence="2" id="KW-1185">Reference proteome</keyword>
<evidence type="ECO:0000313" key="2">
    <source>
        <dbReference type="Proteomes" id="UP000249661"/>
    </source>
</evidence>
<gene>
    <name evidence="1" type="ORF">BO66DRAFT_435032</name>
</gene>
<accession>A0ACD1HKC3</accession>
<name>A0ACD1HKC3_9EURO</name>
<sequence>MSQLTGLHNAMIETIRDTRFGKLMRLFSGGRLLRFPEEEDPSIWTTYVKSSEETKPAQSEISGSEYDSYEEDLEAYGLYTVMSQASRVGRRTSTVTSAPALPSSAQRGSPTIITWALDDPEKLLVSSQIWLLTFAIYIGSAIYSPGIPSAAQHFGISSVAATLGLTLFVLGYGVGPMLLSPLSELPAVGRSPTYVLTLVVFVFFNFGVIYARNLGMFLAFRFLAGFLGSPALATGGASMGDIWSPRARDYMIAIWGCFAISAPVLGPLVGGFAAAAKGWTWTIWPLIWVSGFTLVVLFVGLPETYAPNILSRRAARVRKITGDAGCVSESELELRRIRDKVESDREASHPEAISNGMVMREQQDLLFEALIRPFQLSFLEPIVFLLSLYISLIYGILHIWFEAFPIIFEDLHGFNAGQNGLAFLGILVGTICLAIPGYFYWKSHYQIRYLDRNGNLPPEAQLPSACVGAVCLAFSLFWFGWTGNFASVHWIVPILASGLFSVGGCLIFNSIFTYEAHAYPTYAASVLAGNDFMRSSFGAAFPLFATAMFRNLGVGWACTLLGCLAVLLVPYPFVLLRFGRRLRLASRFARHDI</sequence>
<protein>
    <submittedName>
        <fullName evidence="1">Synaptic vesicle transporter</fullName>
    </submittedName>
</protein>
<evidence type="ECO:0000313" key="1">
    <source>
        <dbReference type="EMBL" id="RAH74045.1"/>
    </source>
</evidence>
<reference evidence="1" key="1">
    <citation type="submission" date="2018-02" db="EMBL/GenBank/DDBJ databases">
        <title>The genomes of Aspergillus section Nigri reveals drivers in fungal speciation.</title>
        <authorList>
            <consortium name="DOE Joint Genome Institute"/>
            <person name="Vesth T.C."/>
            <person name="Nybo J."/>
            <person name="Theobald S."/>
            <person name="Brandl J."/>
            <person name="Frisvad J.C."/>
            <person name="Nielsen K.F."/>
            <person name="Lyhne E.K."/>
            <person name="Kogle M.E."/>
            <person name="Kuo A."/>
            <person name="Riley R."/>
            <person name="Clum A."/>
            <person name="Nolan M."/>
            <person name="Lipzen A."/>
            <person name="Salamov A."/>
            <person name="Henrissat B."/>
            <person name="Wiebenga A."/>
            <person name="De vries R.P."/>
            <person name="Grigoriev I.V."/>
            <person name="Mortensen U.H."/>
            <person name="Andersen M.R."/>
            <person name="Baker S.E."/>
        </authorList>
    </citation>
    <scope>NUCLEOTIDE SEQUENCE</scope>
    <source>
        <strain evidence="1">CBS 121060</strain>
    </source>
</reference>
<organism evidence="1 2">
    <name type="scientific">Aspergillus aculeatinus CBS 121060</name>
    <dbReference type="NCBI Taxonomy" id="1448322"/>
    <lineage>
        <taxon>Eukaryota</taxon>
        <taxon>Fungi</taxon>
        <taxon>Dikarya</taxon>
        <taxon>Ascomycota</taxon>
        <taxon>Pezizomycotina</taxon>
        <taxon>Eurotiomycetes</taxon>
        <taxon>Eurotiomycetidae</taxon>
        <taxon>Eurotiales</taxon>
        <taxon>Aspergillaceae</taxon>
        <taxon>Aspergillus</taxon>
        <taxon>Aspergillus subgen. Circumdati</taxon>
    </lineage>
</organism>